<reference evidence="2" key="1">
    <citation type="journal article" date="2020" name="Nat. Commun.">
        <title>Large-scale genome sequencing of mycorrhizal fungi provides insights into the early evolution of symbiotic traits.</title>
        <authorList>
            <person name="Miyauchi S."/>
            <person name="Kiss E."/>
            <person name="Kuo A."/>
            <person name="Drula E."/>
            <person name="Kohler A."/>
            <person name="Sanchez-Garcia M."/>
            <person name="Morin E."/>
            <person name="Andreopoulos B."/>
            <person name="Barry K.W."/>
            <person name="Bonito G."/>
            <person name="Buee M."/>
            <person name="Carver A."/>
            <person name="Chen C."/>
            <person name="Cichocki N."/>
            <person name="Clum A."/>
            <person name="Culley D."/>
            <person name="Crous P.W."/>
            <person name="Fauchery L."/>
            <person name="Girlanda M."/>
            <person name="Hayes R.D."/>
            <person name="Keri Z."/>
            <person name="LaButti K."/>
            <person name="Lipzen A."/>
            <person name="Lombard V."/>
            <person name="Magnuson J."/>
            <person name="Maillard F."/>
            <person name="Murat C."/>
            <person name="Nolan M."/>
            <person name="Ohm R.A."/>
            <person name="Pangilinan J."/>
            <person name="Pereira M.F."/>
            <person name="Perotto S."/>
            <person name="Peter M."/>
            <person name="Pfister S."/>
            <person name="Riley R."/>
            <person name="Sitrit Y."/>
            <person name="Stielow J.B."/>
            <person name="Szollosi G."/>
            <person name="Zifcakova L."/>
            <person name="Stursova M."/>
            <person name="Spatafora J.W."/>
            <person name="Tedersoo L."/>
            <person name="Vaario L.M."/>
            <person name="Yamada A."/>
            <person name="Yan M."/>
            <person name="Wang P."/>
            <person name="Xu J."/>
            <person name="Bruns T."/>
            <person name="Baldrian P."/>
            <person name="Vilgalys R."/>
            <person name="Dunand C."/>
            <person name="Henrissat B."/>
            <person name="Grigoriev I.V."/>
            <person name="Hibbett D."/>
            <person name="Nagy L.G."/>
            <person name="Martin F.M."/>
        </authorList>
    </citation>
    <scope>NUCLEOTIDE SEQUENCE</scope>
    <source>
        <strain evidence="2">UP504</strain>
    </source>
</reference>
<keyword evidence="3" id="KW-1185">Reference proteome</keyword>
<proteinExistence type="predicted"/>
<dbReference type="Proteomes" id="UP000886523">
    <property type="component" value="Unassembled WGS sequence"/>
</dbReference>
<organism evidence="2 3">
    <name type="scientific">Hydnum rufescens UP504</name>
    <dbReference type="NCBI Taxonomy" id="1448309"/>
    <lineage>
        <taxon>Eukaryota</taxon>
        <taxon>Fungi</taxon>
        <taxon>Dikarya</taxon>
        <taxon>Basidiomycota</taxon>
        <taxon>Agaricomycotina</taxon>
        <taxon>Agaricomycetes</taxon>
        <taxon>Cantharellales</taxon>
        <taxon>Hydnaceae</taxon>
        <taxon>Hydnum</taxon>
    </lineage>
</organism>
<evidence type="ECO:0000313" key="3">
    <source>
        <dbReference type="Proteomes" id="UP000886523"/>
    </source>
</evidence>
<gene>
    <name evidence="2" type="ORF">BS47DRAFT_1050214</name>
</gene>
<sequence>MPPAHNMRYTLSGEYVQSANQDMILRELHDHFCNIRGIHFPYPQTAVLDASPINKIHFPLSVPLHGATSSALTINVVTSRQLGEEPIGAAHMYTERSFPCAPEDLKMKKRDEIKLASEATRAEVEVPLHTIPHPHTPKPDLPAQDTPPSSPKMSAITSIETPVPKSVVAVALSPGTSYFYYFSASYSLLGFGIITPGPSRLCPTGLDSRNRTQ</sequence>
<comment type="caution">
    <text evidence="2">The sequence shown here is derived from an EMBL/GenBank/DDBJ whole genome shotgun (WGS) entry which is preliminary data.</text>
</comment>
<protein>
    <submittedName>
        <fullName evidence="2">Uncharacterized protein</fullName>
    </submittedName>
</protein>
<dbReference type="AlphaFoldDB" id="A0A9P6DW93"/>
<evidence type="ECO:0000256" key="1">
    <source>
        <dbReference type="SAM" id="MobiDB-lite"/>
    </source>
</evidence>
<accession>A0A9P6DW93</accession>
<feature type="region of interest" description="Disordered" evidence="1">
    <location>
        <begin position="130"/>
        <end position="153"/>
    </location>
</feature>
<dbReference type="EMBL" id="MU128985">
    <property type="protein sequence ID" value="KAF9512500.1"/>
    <property type="molecule type" value="Genomic_DNA"/>
</dbReference>
<evidence type="ECO:0000313" key="2">
    <source>
        <dbReference type="EMBL" id="KAF9512500.1"/>
    </source>
</evidence>
<name>A0A9P6DW93_9AGAM</name>